<dbReference type="InterPro" id="IPR011856">
    <property type="entry name" value="tRNA_endonuc-like_dom_sf"/>
</dbReference>
<keyword evidence="4" id="KW-1185">Reference proteome</keyword>
<dbReference type="InterPro" id="IPR003509">
    <property type="entry name" value="UPF0102_YraN-like"/>
</dbReference>
<dbReference type="SUPFAM" id="SSF52980">
    <property type="entry name" value="Restriction endonuclease-like"/>
    <property type="match status" value="1"/>
</dbReference>
<accession>A0ABS8PXT9</accession>
<dbReference type="PANTHER" id="PTHR34039">
    <property type="entry name" value="UPF0102 PROTEIN YRAN"/>
    <property type="match status" value="1"/>
</dbReference>
<comment type="caution">
    <text evidence="3">The sequence shown here is derived from an EMBL/GenBank/DDBJ whole genome shotgun (WGS) entry which is preliminary data.</text>
</comment>
<organism evidence="3 4">
    <name type="scientific">Niabella pedocola</name>
    <dbReference type="NCBI Taxonomy" id="1752077"/>
    <lineage>
        <taxon>Bacteria</taxon>
        <taxon>Pseudomonadati</taxon>
        <taxon>Bacteroidota</taxon>
        <taxon>Chitinophagia</taxon>
        <taxon>Chitinophagales</taxon>
        <taxon>Chitinophagaceae</taxon>
        <taxon>Niabella</taxon>
    </lineage>
</organism>
<gene>
    <name evidence="3" type="ORF">LQ567_24055</name>
</gene>
<dbReference type="EMBL" id="JAJNEC010000007">
    <property type="protein sequence ID" value="MCD2425879.1"/>
    <property type="molecule type" value="Genomic_DNA"/>
</dbReference>
<dbReference type="Proteomes" id="UP001199816">
    <property type="component" value="Unassembled WGS sequence"/>
</dbReference>
<dbReference type="CDD" id="cd20736">
    <property type="entry name" value="PoNe_Nuclease"/>
    <property type="match status" value="1"/>
</dbReference>
<dbReference type="Pfam" id="PF02021">
    <property type="entry name" value="UPF0102"/>
    <property type="match status" value="1"/>
</dbReference>
<evidence type="ECO:0000256" key="2">
    <source>
        <dbReference type="HAMAP-Rule" id="MF_00048"/>
    </source>
</evidence>
<dbReference type="RefSeq" id="WP_231008466.1">
    <property type="nucleotide sequence ID" value="NZ_JAJNEC010000007.1"/>
</dbReference>
<name>A0ABS8PXT9_9BACT</name>
<dbReference type="Gene3D" id="3.40.1350.10">
    <property type="match status" value="1"/>
</dbReference>
<sequence length="117" mass="13829">MATHNQLGKHGEDLAAAYLTQSGYTILFQNWRYSHYEIDIIATKNNKLHFVEVKTRSSKEFGYPEESVTKKKFRYLQQAADEFLYQHPGHYRIQYDIVSITFRAGQPEFFLIEDVFL</sequence>
<proteinExistence type="inferred from homology"/>
<comment type="similarity">
    <text evidence="1 2">Belongs to the UPF0102 family.</text>
</comment>
<dbReference type="InterPro" id="IPR011335">
    <property type="entry name" value="Restrct_endonuc-II-like"/>
</dbReference>
<dbReference type="HAMAP" id="MF_00048">
    <property type="entry name" value="UPF0102"/>
    <property type="match status" value="1"/>
</dbReference>
<evidence type="ECO:0000313" key="3">
    <source>
        <dbReference type="EMBL" id="MCD2425879.1"/>
    </source>
</evidence>
<reference evidence="3 4" key="1">
    <citation type="submission" date="2021-11" db="EMBL/GenBank/DDBJ databases">
        <title>Genomic of Niabella pedocola.</title>
        <authorList>
            <person name="Wu T."/>
        </authorList>
    </citation>
    <scope>NUCLEOTIDE SEQUENCE [LARGE SCALE GENOMIC DNA]</scope>
    <source>
        <strain evidence="3 4">JCM 31011</strain>
    </source>
</reference>
<evidence type="ECO:0000256" key="1">
    <source>
        <dbReference type="ARBA" id="ARBA00006738"/>
    </source>
</evidence>
<evidence type="ECO:0000313" key="4">
    <source>
        <dbReference type="Proteomes" id="UP001199816"/>
    </source>
</evidence>
<protein>
    <recommendedName>
        <fullName evidence="2">UPF0102 protein LQ567_24055</fullName>
    </recommendedName>
</protein>
<dbReference type="PANTHER" id="PTHR34039:SF1">
    <property type="entry name" value="UPF0102 PROTEIN YRAN"/>
    <property type="match status" value="1"/>
</dbReference>